<dbReference type="Proteomes" id="UP000237271">
    <property type="component" value="Unassembled WGS sequence"/>
</dbReference>
<dbReference type="GO" id="GO:0005576">
    <property type="term" value="C:extracellular region"/>
    <property type="evidence" value="ECO:0007669"/>
    <property type="project" value="UniProtKB-SubCell"/>
</dbReference>
<dbReference type="InterPro" id="IPR045379">
    <property type="entry name" value="Crinkler_N"/>
</dbReference>
<feature type="domain" description="Crinkler effector protein N-terminal" evidence="5">
    <location>
        <begin position="4"/>
        <end position="66"/>
    </location>
</feature>
<organism evidence="6 7">
    <name type="scientific">Phytophthora palmivora</name>
    <dbReference type="NCBI Taxonomy" id="4796"/>
    <lineage>
        <taxon>Eukaryota</taxon>
        <taxon>Sar</taxon>
        <taxon>Stramenopiles</taxon>
        <taxon>Oomycota</taxon>
        <taxon>Peronosporomycetes</taxon>
        <taxon>Peronosporales</taxon>
        <taxon>Peronosporaceae</taxon>
        <taxon>Phytophthora</taxon>
    </lineage>
</organism>
<evidence type="ECO:0000313" key="6">
    <source>
        <dbReference type="EMBL" id="POM81076.1"/>
    </source>
</evidence>
<proteinExistence type="predicted"/>
<accession>A0A2P4YTH4</accession>
<dbReference type="GO" id="GO:0043657">
    <property type="term" value="C:host cell"/>
    <property type="evidence" value="ECO:0007669"/>
    <property type="project" value="UniProtKB-SubCell"/>
</dbReference>
<dbReference type="EMBL" id="NCKW01000178">
    <property type="protein sequence ID" value="POM81076.1"/>
    <property type="molecule type" value="Genomic_DNA"/>
</dbReference>
<feature type="coiled-coil region" evidence="4">
    <location>
        <begin position="371"/>
        <end position="398"/>
    </location>
</feature>
<keyword evidence="4" id="KW-0175">Coiled coil</keyword>
<dbReference type="OrthoDB" id="101269at2759"/>
<dbReference type="Pfam" id="PF20147">
    <property type="entry name" value="Crinkler"/>
    <property type="match status" value="1"/>
</dbReference>
<evidence type="ECO:0000256" key="3">
    <source>
        <dbReference type="ARBA" id="ARBA00022525"/>
    </source>
</evidence>
<sequence length="446" mass="51052">MVKMNLFCLIVGDKGSTFSVKVKNNATVDDVKKAVKKKNDDIDCDAKDLQLFLTKKNGEWLTENDVKYGWHETNGYGMSATQLNWLIGGRDIDAAKIPIHVLEEVPSDPTTAKLKILYTLAFGENPFDEKGCLESAGRSVVIYAAVVEIAHRKNTSFQKLVKEQYFYSGGTLREFCKKREELEMRVARDCRSVDNAKVLDLVYNYGVGQSKSQVDRVRRHYVTNYHKEKHYYDSRGWKLSVDSGYVLSELGRIVDMDKQLEIYKYAKSVGAGFYGVVYEQLLPNAVHGAYAKRKPIVLKIREGSEYEKIEIRVPNVVCSGEDETSRYPYLSTIGEGTYWYPNYPFFPFVDAVTTCKAFSGKRSETIEAFIQVTIRSEKKFKEERLRRLNEEINKKQSLKDMKRAFVVADTGVCERFNLHDAPDPKTFLAMTSCFSPEQLEHEVSCR</sequence>
<dbReference type="AlphaFoldDB" id="A0A2P4YTH4"/>
<evidence type="ECO:0000256" key="2">
    <source>
        <dbReference type="ARBA" id="ARBA00004613"/>
    </source>
</evidence>
<keyword evidence="7" id="KW-1185">Reference proteome</keyword>
<evidence type="ECO:0000256" key="4">
    <source>
        <dbReference type="SAM" id="Coils"/>
    </source>
</evidence>
<evidence type="ECO:0000256" key="1">
    <source>
        <dbReference type="ARBA" id="ARBA00004340"/>
    </source>
</evidence>
<protein>
    <recommendedName>
        <fullName evidence="5">Crinkler effector protein N-terminal domain-containing protein</fullName>
    </recommendedName>
</protein>
<evidence type="ECO:0000313" key="7">
    <source>
        <dbReference type="Proteomes" id="UP000237271"/>
    </source>
</evidence>
<evidence type="ECO:0000259" key="5">
    <source>
        <dbReference type="Pfam" id="PF20147"/>
    </source>
</evidence>
<comment type="caution">
    <text evidence="6">The sequence shown here is derived from an EMBL/GenBank/DDBJ whole genome shotgun (WGS) entry which is preliminary data.</text>
</comment>
<comment type="subcellular location">
    <subcellularLocation>
        <location evidence="1">Host cell</location>
    </subcellularLocation>
    <subcellularLocation>
        <location evidence="2">Secreted</location>
    </subcellularLocation>
</comment>
<keyword evidence="3" id="KW-0964">Secreted</keyword>
<name>A0A2P4YTH4_9STRA</name>
<gene>
    <name evidence="6" type="ORF">PHPALM_1009</name>
</gene>
<reference evidence="6 7" key="1">
    <citation type="journal article" date="2017" name="Genome Biol. Evol.">
        <title>Phytophthora megakarya and P. palmivora, closely related causal agents of cacao black pod rot, underwent increases in genome sizes and gene numbers by different mechanisms.</title>
        <authorList>
            <person name="Ali S.S."/>
            <person name="Shao J."/>
            <person name="Lary D.J."/>
            <person name="Kronmiller B."/>
            <person name="Shen D."/>
            <person name="Strem M.D."/>
            <person name="Amoako-Attah I."/>
            <person name="Akrofi A.Y."/>
            <person name="Begoude B.A."/>
            <person name="Ten Hoopen G.M."/>
            <person name="Coulibaly K."/>
            <person name="Kebe B.I."/>
            <person name="Melnick R.L."/>
            <person name="Guiltinan M.J."/>
            <person name="Tyler B.M."/>
            <person name="Meinhardt L.W."/>
            <person name="Bailey B.A."/>
        </authorList>
    </citation>
    <scope>NUCLEOTIDE SEQUENCE [LARGE SCALE GENOMIC DNA]</scope>
    <source>
        <strain evidence="7">sbr112.9</strain>
    </source>
</reference>